<gene>
    <name evidence="1" type="ORF">Ahy_B05g078754</name>
</gene>
<evidence type="ECO:0000313" key="2">
    <source>
        <dbReference type="Proteomes" id="UP000289738"/>
    </source>
</evidence>
<organism evidence="1 2">
    <name type="scientific">Arachis hypogaea</name>
    <name type="common">Peanut</name>
    <dbReference type="NCBI Taxonomy" id="3818"/>
    <lineage>
        <taxon>Eukaryota</taxon>
        <taxon>Viridiplantae</taxon>
        <taxon>Streptophyta</taxon>
        <taxon>Embryophyta</taxon>
        <taxon>Tracheophyta</taxon>
        <taxon>Spermatophyta</taxon>
        <taxon>Magnoliopsida</taxon>
        <taxon>eudicotyledons</taxon>
        <taxon>Gunneridae</taxon>
        <taxon>Pentapetalae</taxon>
        <taxon>rosids</taxon>
        <taxon>fabids</taxon>
        <taxon>Fabales</taxon>
        <taxon>Fabaceae</taxon>
        <taxon>Papilionoideae</taxon>
        <taxon>50 kb inversion clade</taxon>
        <taxon>dalbergioids sensu lato</taxon>
        <taxon>Dalbergieae</taxon>
        <taxon>Pterocarpus clade</taxon>
        <taxon>Arachis</taxon>
    </lineage>
</organism>
<sequence length="233" mass="26139">MVCLYSGALLILRSLWKKANRHGIGLRNCLASFHHRIRVLPDDATEGTVRIYARAYIMMLLSTQLFGDKSENRVHIRWLPFVARLDDMGRVGSVGLAISLHVSGGQQKHDELGRPPAATAVGHLLAFIRPHGGESRPLSPSIVWKLYASLDMMAIVHPEILIEEHNRALTHGIMRQPEEGGRARSLGIFSSEKRRVLFGVNHWERRILAAVAEDFGLVMMNDPSWHARMVTSC</sequence>
<name>A0A444Z7Y8_ARAHY</name>
<reference evidence="1 2" key="1">
    <citation type="submission" date="2019-01" db="EMBL/GenBank/DDBJ databases">
        <title>Sequencing of cultivated peanut Arachis hypogaea provides insights into genome evolution and oil improvement.</title>
        <authorList>
            <person name="Chen X."/>
        </authorList>
    </citation>
    <scope>NUCLEOTIDE SEQUENCE [LARGE SCALE GENOMIC DNA]</scope>
    <source>
        <strain evidence="2">cv. Fuhuasheng</strain>
        <tissue evidence="1">Leaves</tissue>
    </source>
</reference>
<accession>A0A444Z7Y8</accession>
<proteinExistence type="predicted"/>
<protein>
    <recommendedName>
        <fullName evidence="3">Aminotransferase-like plant mobile domain-containing protein</fullName>
    </recommendedName>
</protein>
<evidence type="ECO:0000313" key="1">
    <source>
        <dbReference type="EMBL" id="RYR10279.1"/>
    </source>
</evidence>
<dbReference type="AlphaFoldDB" id="A0A444Z7Y8"/>
<dbReference type="Proteomes" id="UP000289738">
    <property type="component" value="Chromosome B05"/>
</dbReference>
<evidence type="ECO:0008006" key="3">
    <source>
        <dbReference type="Google" id="ProtNLM"/>
    </source>
</evidence>
<keyword evidence="2" id="KW-1185">Reference proteome</keyword>
<comment type="caution">
    <text evidence="1">The sequence shown here is derived from an EMBL/GenBank/DDBJ whole genome shotgun (WGS) entry which is preliminary data.</text>
</comment>
<dbReference type="EMBL" id="SDMP01000015">
    <property type="protein sequence ID" value="RYR10279.1"/>
    <property type="molecule type" value="Genomic_DNA"/>
</dbReference>